<sequence length="258" mass="27426">MANSPTETRFFESFDGTRLAWRELGPETGDARPVVLIHGYFSDAFTNWIRFGHAAAIAAKGFRVIMPDLRAHGESGKPHDAAAYPPDTLARDGMALIEHLELTDYDLGGYSLGARTTVRMLAGFGAAPRRVIVSGMGLSGLLDTGKRAGHFRNILTHLGSFERGSPEWLAEAFLKTTGGDPVALLGILDTFVDTPRDAIAAIDQPTLVLAGDEDGDNGSHEALADLLPHARLASVPGGHMSAVTKPELGRAIADFLAA</sequence>
<dbReference type="Proteomes" id="UP000266568">
    <property type="component" value="Unassembled WGS sequence"/>
</dbReference>
<dbReference type="AlphaFoldDB" id="A0A397PHX8"/>
<dbReference type="EMBL" id="QXDC01000002">
    <property type="protein sequence ID" value="RIA46875.1"/>
    <property type="molecule type" value="Genomic_DNA"/>
</dbReference>
<evidence type="ECO:0000259" key="1">
    <source>
        <dbReference type="Pfam" id="PF00561"/>
    </source>
</evidence>
<dbReference type="OrthoDB" id="9804723at2"/>
<evidence type="ECO:0000313" key="2">
    <source>
        <dbReference type="EMBL" id="RIA46875.1"/>
    </source>
</evidence>
<reference evidence="2 3" key="1">
    <citation type="submission" date="2018-08" db="EMBL/GenBank/DDBJ databases">
        <title>Genomic Encyclopedia of Type Strains, Phase IV (KMG-IV): sequencing the most valuable type-strain genomes for metagenomic binning, comparative biology and taxonomic classification.</title>
        <authorList>
            <person name="Goeker M."/>
        </authorList>
    </citation>
    <scope>NUCLEOTIDE SEQUENCE [LARGE SCALE GENOMIC DNA]</scope>
    <source>
        <strain evidence="2 3">DSM 25527</strain>
    </source>
</reference>
<accession>A0A397PHX8</accession>
<dbReference type="Gene3D" id="3.40.50.1820">
    <property type="entry name" value="alpha/beta hydrolase"/>
    <property type="match status" value="1"/>
</dbReference>
<dbReference type="PANTHER" id="PTHR43194:SF2">
    <property type="entry name" value="PEROXISOMAL MEMBRANE PROTEIN LPX1"/>
    <property type="match status" value="1"/>
</dbReference>
<name>A0A397PHX8_9SPHN</name>
<dbReference type="PANTHER" id="PTHR43194">
    <property type="entry name" value="HYDROLASE ALPHA/BETA FOLD FAMILY"/>
    <property type="match status" value="1"/>
</dbReference>
<proteinExistence type="predicted"/>
<feature type="domain" description="AB hydrolase-1" evidence="1">
    <location>
        <begin position="33"/>
        <end position="128"/>
    </location>
</feature>
<dbReference type="SUPFAM" id="SSF53474">
    <property type="entry name" value="alpha/beta-Hydrolases"/>
    <property type="match status" value="1"/>
</dbReference>
<dbReference type="InterPro" id="IPR029058">
    <property type="entry name" value="AB_hydrolase_fold"/>
</dbReference>
<organism evidence="2 3">
    <name type="scientific">Hephaestia caeni</name>
    <dbReference type="NCBI Taxonomy" id="645617"/>
    <lineage>
        <taxon>Bacteria</taxon>
        <taxon>Pseudomonadati</taxon>
        <taxon>Pseudomonadota</taxon>
        <taxon>Alphaproteobacteria</taxon>
        <taxon>Sphingomonadales</taxon>
        <taxon>Sphingomonadaceae</taxon>
        <taxon>Hephaestia</taxon>
    </lineage>
</organism>
<protein>
    <submittedName>
        <fullName evidence="2">Pimeloyl-ACP methyl ester carboxylesterase</fullName>
    </submittedName>
</protein>
<dbReference type="InterPro" id="IPR000073">
    <property type="entry name" value="AB_hydrolase_1"/>
</dbReference>
<dbReference type="RefSeq" id="WP_119034917.1">
    <property type="nucleotide sequence ID" value="NZ_QXDC01000002.1"/>
</dbReference>
<keyword evidence="3" id="KW-1185">Reference proteome</keyword>
<gene>
    <name evidence="2" type="ORF">DFR49_1435</name>
</gene>
<evidence type="ECO:0000313" key="3">
    <source>
        <dbReference type="Proteomes" id="UP000266568"/>
    </source>
</evidence>
<dbReference type="Pfam" id="PF00561">
    <property type="entry name" value="Abhydrolase_1"/>
    <property type="match status" value="1"/>
</dbReference>
<comment type="caution">
    <text evidence="2">The sequence shown here is derived from an EMBL/GenBank/DDBJ whole genome shotgun (WGS) entry which is preliminary data.</text>
</comment>
<dbReference type="InterPro" id="IPR050228">
    <property type="entry name" value="Carboxylesterase_BioH"/>
</dbReference>